<dbReference type="SUPFAM" id="SSF56349">
    <property type="entry name" value="DNA breaking-rejoining enzymes"/>
    <property type="match status" value="1"/>
</dbReference>
<dbReference type="CDD" id="cd00397">
    <property type="entry name" value="DNA_BRE_C"/>
    <property type="match status" value="1"/>
</dbReference>
<feature type="domain" description="Tyr recombinase" evidence="3">
    <location>
        <begin position="103"/>
        <end position="312"/>
    </location>
</feature>
<evidence type="ECO:0000313" key="4">
    <source>
        <dbReference type="EMBL" id="MCY0148673.1"/>
    </source>
</evidence>
<dbReference type="Pfam" id="PF00589">
    <property type="entry name" value="Phage_integrase"/>
    <property type="match status" value="1"/>
</dbReference>
<name>A0ABT3ZA96_9HYPH</name>
<dbReference type="PANTHER" id="PTHR30349">
    <property type="entry name" value="PHAGE INTEGRASE-RELATED"/>
    <property type="match status" value="1"/>
</dbReference>
<sequence>MDVSSVDMAAAAIASYEHWSSYRDFAKFHIEQAKGYKAWLAKQVNEKTGKALAKATTHSRLMALKAFVFWLAGQSGYKSRISYADADYFNPSANDSRIATARREKKVPTIEQIKLVLSKMPTGSDIEKRDRAIVAFTLLTGARDNAIASFSLKHIDLAGRQVFQDARDVRTKSRKTFTTFFFPVGGDVETIVRDWVEHLKGPLVYGPDDPLFPATKVGLTNSGLFGALGLSRNHWKNAAAIRRIFKSAFEAAGLPYANPHSFRDTLAQLGEVQCQTPEAFKAWSQNLGHEQVLTTFTSYGTVATKRQGELLSAIGNSTGTKEPSVSEPDPETIAKVVTFLQNRAT</sequence>
<dbReference type="InterPro" id="IPR050090">
    <property type="entry name" value="Tyrosine_recombinase_XerCD"/>
</dbReference>
<accession>A0ABT3ZA96</accession>
<evidence type="ECO:0000313" key="5">
    <source>
        <dbReference type="Proteomes" id="UP001073227"/>
    </source>
</evidence>
<dbReference type="Gene3D" id="1.10.443.10">
    <property type="entry name" value="Intergrase catalytic core"/>
    <property type="match status" value="1"/>
</dbReference>
<dbReference type="Proteomes" id="UP001073227">
    <property type="component" value="Unassembled WGS sequence"/>
</dbReference>
<organism evidence="4 5">
    <name type="scientific">Hoeflea algicola</name>
    <dbReference type="NCBI Taxonomy" id="2983763"/>
    <lineage>
        <taxon>Bacteria</taxon>
        <taxon>Pseudomonadati</taxon>
        <taxon>Pseudomonadota</taxon>
        <taxon>Alphaproteobacteria</taxon>
        <taxon>Hyphomicrobiales</taxon>
        <taxon>Rhizobiaceae</taxon>
        <taxon>Hoeflea</taxon>
    </lineage>
</organism>
<keyword evidence="1" id="KW-0229">DNA integration</keyword>
<keyword evidence="5" id="KW-1185">Reference proteome</keyword>
<reference evidence="4" key="1">
    <citation type="submission" date="2022-10" db="EMBL/GenBank/DDBJ databases">
        <title>Hoeflea sp. G2-23, isolated from marine algae.</title>
        <authorList>
            <person name="Kristyanto S."/>
            <person name="Kim J.M."/>
            <person name="Jeon C.O."/>
        </authorList>
    </citation>
    <scope>NUCLEOTIDE SEQUENCE</scope>
    <source>
        <strain evidence="4">G2-23</strain>
    </source>
</reference>
<keyword evidence="2" id="KW-0233">DNA recombination</keyword>
<comment type="caution">
    <text evidence="4">The sequence shown here is derived from an EMBL/GenBank/DDBJ whole genome shotgun (WGS) entry which is preliminary data.</text>
</comment>
<protein>
    <submittedName>
        <fullName evidence="4">Site-specific integrase</fullName>
    </submittedName>
</protein>
<dbReference type="EMBL" id="JAOVZR010000001">
    <property type="protein sequence ID" value="MCY0148673.1"/>
    <property type="molecule type" value="Genomic_DNA"/>
</dbReference>
<gene>
    <name evidence="4" type="ORF">OEG84_13425</name>
</gene>
<dbReference type="InterPro" id="IPR013762">
    <property type="entry name" value="Integrase-like_cat_sf"/>
</dbReference>
<evidence type="ECO:0000256" key="2">
    <source>
        <dbReference type="ARBA" id="ARBA00023172"/>
    </source>
</evidence>
<dbReference type="InterPro" id="IPR011010">
    <property type="entry name" value="DNA_brk_join_enz"/>
</dbReference>
<dbReference type="PROSITE" id="PS51898">
    <property type="entry name" value="TYR_RECOMBINASE"/>
    <property type="match status" value="1"/>
</dbReference>
<proteinExistence type="predicted"/>
<dbReference type="RefSeq" id="WP_267654212.1">
    <property type="nucleotide sequence ID" value="NZ_JAOVZR010000001.1"/>
</dbReference>
<evidence type="ECO:0000256" key="1">
    <source>
        <dbReference type="ARBA" id="ARBA00022908"/>
    </source>
</evidence>
<dbReference type="PANTHER" id="PTHR30349:SF64">
    <property type="entry name" value="PROPHAGE INTEGRASE INTD-RELATED"/>
    <property type="match status" value="1"/>
</dbReference>
<evidence type="ECO:0000259" key="3">
    <source>
        <dbReference type="PROSITE" id="PS51898"/>
    </source>
</evidence>
<dbReference type="InterPro" id="IPR002104">
    <property type="entry name" value="Integrase_catalytic"/>
</dbReference>